<evidence type="ECO:0000313" key="1">
    <source>
        <dbReference type="EMBL" id="MPN49832.1"/>
    </source>
</evidence>
<gene>
    <name evidence="1" type="ORF">SDC9_197455</name>
</gene>
<protein>
    <submittedName>
        <fullName evidence="1">Uncharacterized protein</fullName>
    </submittedName>
</protein>
<reference evidence="1" key="1">
    <citation type="submission" date="2019-08" db="EMBL/GenBank/DDBJ databases">
        <authorList>
            <person name="Kucharzyk K."/>
            <person name="Murdoch R.W."/>
            <person name="Higgins S."/>
            <person name="Loffler F."/>
        </authorList>
    </citation>
    <scope>NUCLEOTIDE SEQUENCE</scope>
</reference>
<proteinExistence type="predicted"/>
<dbReference type="EMBL" id="VSSQ01113440">
    <property type="protein sequence ID" value="MPN49832.1"/>
    <property type="molecule type" value="Genomic_DNA"/>
</dbReference>
<comment type="caution">
    <text evidence="1">The sequence shown here is derived from an EMBL/GenBank/DDBJ whole genome shotgun (WGS) entry which is preliminary data.</text>
</comment>
<accession>A0A645IG65</accession>
<sequence>MDGGHETALDAEAVIEDLRDGGEAVRGAGGVGDDVLSGIGLAVHAEDEHRGAVLGGSGHDDFLGAGLDVGFGCYLVKKETCGFDNYVGSDFVPLEVRGIFFLCKADLFAVDDKICAFDFDIAAELTVNRVILQHVCEVIGFEKVVDSDDFDVLCEVLDCRTENHASDSSKSVNCYSYHIVLLF</sequence>
<organism evidence="1">
    <name type="scientific">bioreactor metagenome</name>
    <dbReference type="NCBI Taxonomy" id="1076179"/>
    <lineage>
        <taxon>unclassified sequences</taxon>
        <taxon>metagenomes</taxon>
        <taxon>ecological metagenomes</taxon>
    </lineage>
</organism>
<dbReference type="AlphaFoldDB" id="A0A645IG65"/>
<name>A0A645IG65_9ZZZZ</name>